<dbReference type="EMBL" id="CM023481">
    <property type="protein sequence ID" value="KAH6944888.1"/>
    <property type="molecule type" value="Genomic_DNA"/>
</dbReference>
<reference evidence="1" key="1">
    <citation type="submission" date="2020-05" db="EMBL/GenBank/DDBJ databases">
        <title>Large-scale comparative analyses of tick genomes elucidate their genetic diversity and vector capacities.</title>
        <authorList>
            <person name="Jia N."/>
            <person name="Wang J."/>
            <person name="Shi W."/>
            <person name="Du L."/>
            <person name="Sun Y."/>
            <person name="Zhan W."/>
            <person name="Jiang J."/>
            <person name="Wang Q."/>
            <person name="Zhang B."/>
            <person name="Ji P."/>
            <person name="Sakyi L.B."/>
            <person name="Cui X."/>
            <person name="Yuan T."/>
            <person name="Jiang B."/>
            <person name="Yang W."/>
            <person name="Lam T.T.-Y."/>
            <person name="Chang Q."/>
            <person name="Ding S."/>
            <person name="Wang X."/>
            <person name="Zhu J."/>
            <person name="Ruan X."/>
            <person name="Zhao L."/>
            <person name="Wei J."/>
            <person name="Que T."/>
            <person name="Du C."/>
            <person name="Cheng J."/>
            <person name="Dai P."/>
            <person name="Han X."/>
            <person name="Huang E."/>
            <person name="Gao Y."/>
            <person name="Liu J."/>
            <person name="Shao H."/>
            <person name="Ye R."/>
            <person name="Li L."/>
            <person name="Wei W."/>
            <person name="Wang X."/>
            <person name="Wang C."/>
            <person name="Yang T."/>
            <person name="Huo Q."/>
            <person name="Li W."/>
            <person name="Guo W."/>
            <person name="Chen H."/>
            <person name="Zhou L."/>
            <person name="Ni X."/>
            <person name="Tian J."/>
            <person name="Zhou Y."/>
            <person name="Sheng Y."/>
            <person name="Liu T."/>
            <person name="Pan Y."/>
            <person name="Xia L."/>
            <person name="Li J."/>
            <person name="Zhao F."/>
            <person name="Cao W."/>
        </authorList>
    </citation>
    <scope>NUCLEOTIDE SEQUENCE</scope>
    <source>
        <strain evidence="1">Hyas-2018</strain>
    </source>
</reference>
<keyword evidence="2" id="KW-1185">Reference proteome</keyword>
<name>A0ACB7TD64_HYAAI</name>
<gene>
    <name evidence="1" type="ORF">HPB50_005938</name>
</gene>
<protein>
    <submittedName>
        <fullName evidence="1">Uncharacterized protein</fullName>
    </submittedName>
</protein>
<evidence type="ECO:0000313" key="1">
    <source>
        <dbReference type="EMBL" id="KAH6944888.1"/>
    </source>
</evidence>
<accession>A0ACB7TD64</accession>
<sequence>MACNLLPPVKTEKQILENSMPEDDPNSNSDTYQPSDAVDGQLKPRWGPHHAGARELAGLYTRGETQRTD</sequence>
<proteinExistence type="predicted"/>
<organism evidence="1 2">
    <name type="scientific">Hyalomma asiaticum</name>
    <name type="common">Tick</name>
    <dbReference type="NCBI Taxonomy" id="266040"/>
    <lineage>
        <taxon>Eukaryota</taxon>
        <taxon>Metazoa</taxon>
        <taxon>Ecdysozoa</taxon>
        <taxon>Arthropoda</taxon>
        <taxon>Chelicerata</taxon>
        <taxon>Arachnida</taxon>
        <taxon>Acari</taxon>
        <taxon>Parasitiformes</taxon>
        <taxon>Ixodida</taxon>
        <taxon>Ixodoidea</taxon>
        <taxon>Ixodidae</taxon>
        <taxon>Hyalomminae</taxon>
        <taxon>Hyalomma</taxon>
    </lineage>
</organism>
<dbReference type="Proteomes" id="UP000821845">
    <property type="component" value="Chromosome 1"/>
</dbReference>
<evidence type="ECO:0000313" key="2">
    <source>
        <dbReference type="Proteomes" id="UP000821845"/>
    </source>
</evidence>
<comment type="caution">
    <text evidence="1">The sequence shown here is derived from an EMBL/GenBank/DDBJ whole genome shotgun (WGS) entry which is preliminary data.</text>
</comment>